<evidence type="ECO:0000256" key="2">
    <source>
        <dbReference type="ARBA" id="ARBA00024195"/>
    </source>
</evidence>
<dbReference type="GO" id="GO:0004252">
    <property type="term" value="F:serine-type endopeptidase activity"/>
    <property type="evidence" value="ECO:0007669"/>
    <property type="project" value="InterPro"/>
</dbReference>
<dbReference type="GO" id="GO:0006508">
    <property type="term" value="P:proteolysis"/>
    <property type="evidence" value="ECO:0007669"/>
    <property type="project" value="InterPro"/>
</dbReference>
<protein>
    <submittedName>
        <fullName evidence="7">Peptidase S1 domain-containing protein</fullName>
    </submittedName>
</protein>
<dbReference type="Proteomes" id="UP000046395">
    <property type="component" value="Unassembled WGS sequence"/>
</dbReference>
<feature type="compositionally biased region" description="Low complexity" evidence="3">
    <location>
        <begin position="347"/>
        <end position="361"/>
    </location>
</feature>
<dbReference type="AlphaFoldDB" id="A0A5S6R3D9"/>
<keyword evidence="1" id="KW-1015">Disulfide bond</keyword>
<evidence type="ECO:0000256" key="1">
    <source>
        <dbReference type="ARBA" id="ARBA00023157"/>
    </source>
</evidence>
<dbReference type="STRING" id="70415.A0A5S6R3D9"/>
<keyword evidence="6" id="KW-1185">Reference proteome</keyword>
<dbReference type="InterPro" id="IPR009003">
    <property type="entry name" value="Peptidase_S1_PA"/>
</dbReference>
<feature type="chain" id="PRO_5024402277" evidence="4">
    <location>
        <begin position="19"/>
        <end position="637"/>
    </location>
</feature>
<comment type="similarity">
    <text evidence="2">Belongs to the peptidase S1 family. CLIP subfamily.</text>
</comment>
<accession>A0A5S6R3D9</accession>
<feature type="domain" description="Peptidase S1" evidence="5">
    <location>
        <begin position="37"/>
        <end position="283"/>
    </location>
</feature>
<dbReference type="WBParaSite" id="TMUE_3000014015.1">
    <property type="protein sequence ID" value="TMUE_3000014015.1"/>
    <property type="gene ID" value="WBGene00290983"/>
</dbReference>
<feature type="signal peptide" evidence="4">
    <location>
        <begin position="1"/>
        <end position="18"/>
    </location>
</feature>
<name>A0A5S6R3D9_TRIMR</name>
<dbReference type="InterPro" id="IPR001254">
    <property type="entry name" value="Trypsin_dom"/>
</dbReference>
<organism evidence="6 7">
    <name type="scientific">Trichuris muris</name>
    <name type="common">Mouse whipworm</name>
    <dbReference type="NCBI Taxonomy" id="70415"/>
    <lineage>
        <taxon>Eukaryota</taxon>
        <taxon>Metazoa</taxon>
        <taxon>Ecdysozoa</taxon>
        <taxon>Nematoda</taxon>
        <taxon>Enoplea</taxon>
        <taxon>Dorylaimia</taxon>
        <taxon>Trichinellida</taxon>
        <taxon>Trichuridae</taxon>
        <taxon>Trichuris</taxon>
    </lineage>
</organism>
<proteinExistence type="inferred from homology"/>
<evidence type="ECO:0000259" key="5">
    <source>
        <dbReference type="PROSITE" id="PS50240"/>
    </source>
</evidence>
<evidence type="ECO:0000256" key="4">
    <source>
        <dbReference type="SAM" id="SignalP"/>
    </source>
</evidence>
<sequence>MNSFRLIITASLITTALAVECGDVSYTKLTATDRGKNVNGRKLNIPWRVVLQRKGIPIPWCLGSLIQYDQYTTKSNHSSLVLTATGCFRNRLLKSYSKLNRFQAYVGVTTYNPFRTDGKCYDLKGVSFHSEQHGKSQIKRGIAILTLSKPVPFSSTVRPVCLPPSGQKPPLDSTCFLSVYYTLTSRMDEADAPLIFGASCGHFNKKLNGAKGYCTYYPPTQSVTTMGSPLMCIVGEKVYQYGVYTVEFRHRVPGRDQRNKLGFFNTVHTVSRLIIEKLPDDVTEPSDKPSYGTKSGSSASSAAYRSPEVTYRSDEELPANTQSSSSSSSEADEKPLPVSEQTPQPDVEVSSESESPSAEVSLGNKVPSMDVLYPANAASESNDSHAHVGDRHEGHPLSESVHIVSVSDKIPKVICTGSLYAPPHANFTRTVVTSASCVWSRVVSNFMVYMGSKKSFAEGGHGKWLSIYLIATKPILAHHSNLKMMGVGVIKLQKPVALKKGTGFQMADMLDYATANSQCFVAGVCEHGLSATAAAKILEMAECRSRLRQNFYPNVEYCAAIRKDALMKVTGAALVCLSGSHWIQYGIYDSSPGDAHTDGLSNDKNKTFEIGVFMKVQGGLRFVKRKEADEVLGRYNE</sequence>
<dbReference type="PANTHER" id="PTHR24256">
    <property type="entry name" value="TRYPTASE-RELATED"/>
    <property type="match status" value="1"/>
</dbReference>
<keyword evidence="4" id="KW-0732">Signal</keyword>
<dbReference type="PROSITE" id="PS50240">
    <property type="entry name" value="TRYPSIN_DOM"/>
    <property type="match status" value="1"/>
</dbReference>
<evidence type="ECO:0000313" key="6">
    <source>
        <dbReference type="Proteomes" id="UP000046395"/>
    </source>
</evidence>
<dbReference type="Pfam" id="PF00089">
    <property type="entry name" value="Trypsin"/>
    <property type="match status" value="2"/>
</dbReference>
<feature type="region of interest" description="Disordered" evidence="3">
    <location>
        <begin position="280"/>
        <end position="366"/>
    </location>
</feature>
<evidence type="ECO:0000256" key="3">
    <source>
        <dbReference type="SAM" id="MobiDB-lite"/>
    </source>
</evidence>
<evidence type="ECO:0000313" key="7">
    <source>
        <dbReference type="WBParaSite" id="TMUE_3000014015.1"/>
    </source>
</evidence>
<dbReference type="SUPFAM" id="SSF50494">
    <property type="entry name" value="Trypsin-like serine proteases"/>
    <property type="match status" value="2"/>
</dbReference>
<dbReference type="InterPro" id="IPR043504">
    <property type="entry name" value="Peptidase_S1_PA_chymotrypsin"/>
</dbReference>
<reference evidence="7" key="1">
    <citation type="submission" date="2019-12" db="UniProtKB">
        <authorList>
            <consortium name="WormBaseParasite"/>
        </authorList>
    </citation>
    <scope>IDENTIFICATION</scope>
</reference>
<dbReference type="SMART" id="SM00020">
    <property type="entry name" value="Tryp_SPc"/>
    <property type="match status" value="1"/>
</dbReference>
<dbReference type="InterPro" id="IPR051487">
    <property type="entry name" value="Ser/Thr_Proteases_Immune/Dev"/>
</dbReference>
<dbReference type="Gene3D" id="2.40.10.10">
    <property type="entry name" value="Trypsin-like serine proteases"/>
    <property type="match status" value="2"/>
</dbReference>